<gene>
    <name evidence="6" type="primary">tfdF_2</name>
    <name evidence="6" type="ORF">BV98_003424</name>
</gene>
<dbReference type="EMBL" id="JFZA02000048">
    <property type="protein sequence ID" value="KFG88799.1"/>
    <property type="molecule type" value="Genomic_DNA"/>
</dbReference>
<evidence type="ECO:0000313" key="6">
    <source>
        <dbReference type="EMBL" id="KFG88799.1"/>
    </source>
</evidence>
<dbReference type="GO" id="GO:0018506">
    <property type="term" value="F:maleylacetate reductase activity"/>
    <property type="evidence" value="ECO:0007669"/>
    <property type="project" value="InterPro"/>
</dbReference>
<feature type="domain" description="Alcohol dehydrogenase iron-type/glycerol dehydrogenase GldA" evidence="4">
    <location>
        <begin position="11"/>
        <end position="153"/>
    </location>
</feature>
<dbReference type="PATRIC" id="fig|1219045.3.peg.3479"/>
<organism evidence="6 7">
    <name type="scientific">Sphingobium herbicidovorans (strain ATCC 700291 / DSM 11019 / CCUG 56400 / KCTC 2939 / LMG 18315 / NBRC 16415 / MH)</name>
    <name type="common">Sphingomonas herbicidovorans</name>
    <dbReference type="NCBI Taxonomy" id="1219045"/>
    <lineage>
        <taxon>Bacteria</taxon>
        <taxon>Pseudomonadati</taxon>
        <taxon>Pseudomonadota</taxon>
        <taxon>Alphaproteobacteria</taxon>
        <taxon>Sphingomonadales</taxon>
        <taxon>Sphingomonadaceae</taxon>
        <taxon>Sphingobium</taxon>
    </lineage>
</organism>
<accession>A0A086P5Y1</accession>
<comment type="caution">
    <text evidence="6">The sequence shown here is derived from an EMBL/GenBank/DDBJ whole genome shotgun (WGS) entry which is preliminary data.</text>
</comment>
<evidence type="ECO:0000256" key="3">
    <source>
        <dbReference type="ARBA" id="ARBA00023027"/>
    </source>
</evidence>
<dbReference type="PANTHER" id="PTHR11496">
    <property type="entry name" value="ALCOHOL DEHYDROGENASE"/>
    <property type="match status" value="1"/>
</dbReference>
<evidence type="ECO:0000313" key="7">
    <source>
        <dbReference type="Proteomes" id="UP000024284"/>
    </source>
</evidence>
<evidence type="ECO:0000259" key="4">
    <source>
        <dbReference type="Pfam" id="PF00465"/>
    </source>
</evidence>
<dbReference type="InterPro" id="IPR001670">
    <property type="entry name" value="ADH_Fe/GldA"/>
</dbReference>
<dbReference type="RefSeq" id="WP_037468428.1">
    <property type="nucleotide sequence ID" value="NZ_BCZD01000066.1"/>
</dbReference>
<evidence type="ECO:0000256" key="1">
    <source>
        <dbReference type="ARBA" id="ARBA00007358"/>
    </source>
</evidence>
<reference evidence="6" key="1">
    <citation type="submission" date="2014-08" db="EMBL/GenBank/DDBJ databases">
        <title>Draft genome sequences of Sphingobium herbicidovorans.</title>
        <authorList>
            <person name="Gan H.M."/>
            <person name="Gan H.Y."/>
            <person name="Savka M.A."/>
        </authorList>
    </citation>
    <scope>NUCLEOTIDE SEQUENCE [LARGE SCALE GENOMIC DNA]</scope>
    <source>
        <strain evidence="6">NBRC 16415</strain>
    </source>
</reference>
<keyword evidence="3" id="KW-0520">NAD</keyword>
<dbReference type="Gene3D" id="1.20.1090.10">
    <property type="entry name" value="Dehydroquinate synthase-like - alpha domain"/>
    <property type="match status" value="1"/>
</dbReference>
<dbReference type="Proteomes" id="UP000024284">
    <property type="component" value="Unassembled WGS sequence"/>
</dbReference>
<name>A0A086P5Y1_SPHHM</name>
<dbReference type="CDD" id="cd08177">
    <property type="entry name" value="MAR"/>
    <property type="match status" value="1"/>
</dbReference>
<comment type="similarity">
    <text evidence="1">Belongs to the iron-containing alcohol dehydrogenase family.</text>
</comment>
<dbReference type="Pfam" id="PF25137">
    <property type="entry name" value="ADH_Fe_C"/>
    <property type="match status" value="1"/>
</dbReference>
<dbReference type="PANTHER" id="PTHR11496:SF102">
    <property type="entry name" value="ALCOHOL DEHYDROGENASE 4"/>
    <property type="match status" value="1"/>
</dbReference>
<dbReference type="Pfam" id="PF00465">
    <property type="entry name" value="Fe-ADH"/>
    <property type="match status" value="1"/>
</dbReference>
<dbReference type="InterPro" id="IPR034786">
    <property type="entry name" value="MAR"/>
</dbReference>
<sequence length="359" mass="38149">MNFPFVYEGQPYRVLFGHGMLGELPDEAERLGCGRLLVLSTPDQRAAAEEVAALLGDRCAATYHDARMHTPVEVTEDAMVVVAKHRIDGLVALGGGSAIGLSKAIALRTDLPQIAVPTTYAGSEMTRIIGQTEAGEKTTQVTAKVLPETVIYDVDLTLTLPPKLSITSGINAMAHAVEALYATNGNPIVQLMAEQGIAALYRGLPTIAQCPDDKDARRDALYGAWLCAICLGQTSMALHHKLCHVLGGSFDLPHAETHTIILPHALAYNAPAARDAVGAIKRALGGDGIAGRIYDLAEGAGVPVALRDLGMEESDIDRTVALVLATAYANPRPLEPKLLRRLIANAWAGVRPDHSTYAD</sequence>
<feature type="domain" description="Fe-containing alcohol dehydrogenase-like C-terminal" evidence="5">
    <location>
        <begin position="166"/>
        <end position="345"/>
    </location>
</feature>
<proteinExistence type="inferred from homology"/>
<dbReference type="AlphaFoldDB" id="A0A086P5Y1"/>
<evidence type="ECO:0000259" key="5">
    <source>
        <dbReference type="Pfam" id="PF25137"/>
    </source>
</evidence>
<keyword evidence="2" id="KW-0560">Oxidoreductase</keyword>
<protein>
    <submittedName>
        <fullName evidence="6">TfdF</fullName>
    </submittedName>
</protein>
<dbReference type="OrthoDB" id="3812122at2"/>
<dbReference type="GO" id="GO:0004022">
    <property type="term" value="F:alcohol dehydrogenase (NAD+) activity"/>
    <property type="evidence" value="ECO:0007669"/>
    <property type="project" value="TreeGrafter"/>
</dbReference>
<dbReference type="InterPro" id="IPR039697">
    <property type="entry name" value="Alcohol_dehydrogenase_Fe"/>
</dbReference>
<dbReference type="eggNOG" id="COG1454">
    <property type="taxonomic scope" value="Bacteria"/>
</dbReference>
<dbReference type="SUPFAM" id="SSF56796">
    <property type="entry name" value="Dehydroquinate synthase-like"/>
    <property type="match status" value="1"/>
</dbReference>
<dbReference type="STRING" id="76947.GCA_002080435_03106"/>
<keyword evidence="7" id="KW-1185">Reference proteome</keyword>
<dbReference type="GO" id="GO:0046872">
    <property type="term" value="F:metal ion binding"/>
    <property type="evidence" value="ECO:0007669"/>
    <property type="project" value="InterPro"/>
</dbReference>
<evidence type="ECO:0000256" key="2">
    <source>
        <dbReference type="ARBA" id="ARBA00023002"/>
    </source>
</evidence>
<dbReference type="Gene3D" id="3.40.50.1970">
    <property type="match status" value="1"/>
</dbReference>
<dbReference type="InterPro" id="IPR056798">
    <property type="entry name" value="ADH_Fe_C"/>
</dbReference>